<name>A0AAD4F2E0_9PEZI</name>
<feature type="compositionally biased region" description="Polar residues" evidence="2">
    <location>
        <begin position="7"/>
        <end position="24"/>
    </location>
</feature>
<dbReference type="Pfam" id="PF00172">
    <property type="entry name" value="Zn_clus"/>
    <property type="match status" value="1"/>
</dbReference>
<proteinExistence type="predicted"/>
<evidence type="ECO:0000313" key="4">
    <source>
        <dbReference type="EMBL" id="KAG7292063.1"/>
    </source>
</evidence>
<dbReference type="InterPro" id="IPR001138">
    <property type="entry name" value="Zn2Cys6_DnaBD"/>
</dbReference>
<dbReference type="GO" id="GO:0000981">
    <property type="term" value="F:DNA-binding transcription factor activity, RNA polymerase II-specific"/>
    <property type="evidence" value="ECO:0007669"/>
    <property type="project" value="InterPro"/>
</dbReference>
<feature type="region of interest" description="Disordered" evidence="2">
    <location>
        <begin position="427"/>
        <end position="457"/>
    </location>
</feature>
<sequence length="623" mass="69169">MSDLPITPTTQTFPPSLANSTDSPSAASASASLRKERGAIAAQRCDEQRPKCGTCQKFRLECNYREPQPTKKDKTLVEILDRIKSLEGKIDSLSHRQSVASSAAPFPVQPSSLPSPLPTTQQGVLGPSAPSASAYQFPEASIVPSSGDAHYQYVSSVHQMLKWPAIQQLFASVQSKLPNIDLSAPEREGPASMVALRRARIQNLPTDIPTPMPRDSGMGIVDPVTGHEAITISELNWETMQRLSKAYFDTINLLCPILNRQSFMSDTLPNLFNNGFSRDMQSTIAFLVFALGEVALEGIDGLRLHVYNGRASGVKGGSKDRPPGLELFNEARRRMGFNLTECSLENVQIFALARHDFFLRDPFRAVQPSSPGPGVSQITLHQLALQLEQWRGMLPAHLRWREDSPGAFPNSHAGELYNASLFTPATTPISPPYPTPNTPNPSNPNPSTRPQTPGPGLIPADPLMFTTDLDLPPPRYPYLLDIQVALLRSRYYYTKYLIHRPYLYKALHHPDAMSHDDAVGVAECLKACLKWPVAMSPTARHKRLVPCTFFFTQNFFGILVLLHLSRTVPILRRIRGGLCGERFELDAGETVGLYLDWVRDLREVDKGTEWHWEVVKGIYGLEE</sequence>
<dbReference type="Proteomes" id="UP001197093">
    <property type="component" value="Unassembled WGS sequence"/>
</dbReference>
<dbReference type="CDD" id="cd12148">
    <property type="entry name" value="fungal_TF_MHR"/>
    <property type="match status" value="1"/>
</dbReference>
<evidence type="ECO:0000256" key="1">
    <source>
        <dbReference type="ARBA" id="ARBA00023242"/>
    </source>
</evidence>
<dbReference type="CDD" id="cd00067">
    <property type="entry name" value="GAL4"/>
    <property type="match status" value="1"/>
</dbReference>
<comment type="caution">
    <text evidence="4">The sequence shown here is derived from an EMBL/GenBank/DDBJ whole genome shotgun (WGS) entry which is preliminary data.</text>
</comment>
<dbReference type="AlphaFoldDB" id="A0AAD4F2E0"/>
<evidence type="ECO:0000313" key="5">
    <source>
        <dbReference type="Proteomes" id="UP001197093"/>
    </source>
</evidence>
<protein>
    <recommendedName>
        <fullName evidence="3">Zn(2)-C6 fungal-type domain-containing protein</fullName>
    </recommendedName>
</protein>
<dbReference type="GO" id="GO:0008270">
    <property type="term" value="F:zinc ion binding"/>
    <property type="evidence" value="ECO:0007669"/>
    <property type="project" value="InterPro"/>
</dbReference>
<evidence type="ECO:0000256" key="2">
    <source>
        <dbReference type="SAM" id="MobiDB-lite"/>
    </source>
</evidence>
<feature type="compositionally biased region" description="Pro residues" evidence="2">
    <location>
        <begin position="429"/>
        <end position="444"/>
    </location>
</feature>
<dbReference type="InterPro" id="IPR036864">
    <property type="entry name" value="Zn2-C6_fun-type_DNA-bd_sf"/>
</dbReference>
<organism evidence="4 5">
    <name type="scientific">Staphylotrichum longicolle</name>
    <dbReference type="NCBI Taxonomy" id="669026"/>
    <lineage>
        <taxon>Eukaryota</taxon>
        <taxon>Fungi</taxon>
        <taxon>Dikarya</taxon>
        <taxon>Ascomycota</taxon>
        <taxon>Pezizomycotina</taxon>
        <taxon>Sordariomycetes</taxon>
        <taxon>Sordariomycetidae</taxon>
        <taxon>Sordariales</taxon>
        <taxon>Chaetomiaceae</taxon>
        <taxon>Staphylotrichum</taxon>
    </lineage>
</organism>
<evidence type="ECO:0000259" key="3">
    <source>
        <dbReference type="Pfam" id="PF00172"/>
    </source>
</evidence>
<dbReference type="EMBL" id="JAHCVI010000001">
    <property type="protein sequence ID" value="KAG7292063.1"/>
    <property type="molecule type" value="Genomic_DNA"/>
</dbReference>
<dbReference type="PANTHER" id="PTHR47785:SF6">
    <property type="entry name" value="ZN(II)2CYS6 TRANSCRIPTION FACTOR (EUROFUNG)"/>
    <property type="match status" value="1"/>
</dbReference>
<feature type="region of interest" description="Disordered" evidence="2">
    <location>
        <begin position="1"/>
        <end position="36"/>
    </location>
</feature>
<accession>A0AAD4F2E0</accession>
<reference evidence="4" key="1">
    <citation type="submission" date="2023-02" db="EMBL/GenBank/DDBJ databases">
        <authorList>
            <person name="Palmer J.M."/>
        </authorList>
    </citation>
    <scope>NUCLEOTIDE SEQUENCE</scope>
    <source>
        <strain evidence="4">FW57</strain>
    </source>
</reference>
<dbReference type="InterPro" id="IPR053181">
    <property type="entry name" value="EcdB-like_regulator"/>
</dbReference>
<feature type="region of interest" description="Disordered" evidence="2">
    <location>
        <begin position="101"/>
        <end position="130"/>
    </location>
</feature>
<feature type="domain" description="Zn(2)-C6 fungal-type" evidence="3">
    <location>
        <begin position="44"/>
        <end position="69"/>
    </location>
</feature>
<dbReference type="Gene3D" id="4.10.240.10">
    <property type="entry name" value="Zn(2)-C6 fungal-type DNA-binding domain"/>
    <property type="match status" value="1"/>
</dbReference>
<feature type="compositionally biased region" description="Low complexity" evidence="2">
    <location>
        <begin position="109"/>
        <end position="122"/>
    </location>
</feature>
<keyword evidence="5" id="KW-1185">Reference proteome</keyword>
<keyword evidence="1" id="KW-0539">Nucleus</keyword>
<dbReference type="PANTHER" id="PTHR47785">
    <property type="entry name" value="ZN(II)2CYS6 TRANSCRIPTION FACTOR (EUROFUNG)-RELATED-RELATED"/>
    <property type="match status" value="1"/>
</dbReference>
<gene>
    <name evidence="4" type="ORF">NEMBOFW57_002094</name>
</gene>